<evidence type="ECO:0000259" key="3">
    <source>
        <dbReference type="Pfam" id="PF08338"/>
    </source>
</evidence>
<dbReference type="Gene3D" id="3.40.50.720">
    <property type="entry name" value="NAD(P)-binding Rossmann-like Domain"/>
    <property type="match status" value="1"/>
</dbReference>
<dbReference type="PANTHER" id="PTHR11092">
    <property type="entry name" value="SUGAR NUCLEOTIDE EPIMERASE RELATED"/>
    <property type="match status" value="1"/>
</dbReference>
<dbReference type="AlphaFoldDB" id="A0A1H3VHJ1"/>
<dbReference type="OrthoDB" id="9801773at2"/>
<accession>A0A1H3VHJ1</accession>
<evidence type="ECO:0000259" key="2">
    <source>
        <dbReference type="Pfam" id="PF01370"/>
    </source>
</evidence>
<evidence type="ECO:0000313" key="4">
    <source>
        <dbReference type="EMBL" id="SDZ74255.1"/>
    </source>
</evidence>
<dbReference type="Proteomes" id="UP000198846">
    <property type="component" value="Unassembled WGS sequence"/>
</dbReference>
<dbReference type="NCBIfam" id="TIGR01777">
    <property type="entry name" value="yfcH"/>
    <property type="match status" value="1"/>
</dbReference>
<dbReference type="PANTHER" id="PTHR11092:SF0">
    <property type="entry name" value="EPIMERASE FAMILY PROTEIN SDR39U1"/>
    <property type="match status" value="1"/>
</dbReference>
<dbReference type="Pfam" id="PF01370">
    <property type="entry name" value="Epimerase"/>
    <property type="match status" value="1"/>
</dbReference>
<dbReference type="EMBL" id="FNQK01000001">
    <property type="protein sequence ID" value="SDZ74255.1"/>
    <property type="molecule type" value="Genomic_DNA"/>
</dbReference>
<dbReference type="InterPro" id="IPR013549">
    <property type="entry name" value="DUF1731"/>
</dbReference>
<dbReference type="SUPFAM" id="SSF51735">
    <property type="entry name" value="NAD(P)-binding Rossmann-fold domains"/>
    <property type="match status" value="1"/>
</dbReference>
<evidence type="ECO:0008006" key="6">
    <source>
        <dbReference type="Google" id="ProtNLM"/>
    </source>
</evidence>
<dbReference type="InterPro" id="IPR010099">
    <property type="entry name" value="SDR39U1"/>
</dbReference>
<dbReference type="Pfam" id="PF08338">
    <property type="entry name" value="DUF1731"/>
    <property type="match status" value="1"/>
</dbReference>
<comment type="similarity">
    <text evidence="1">Belongs to the NAD(P)-dependent epimerase/dehydratase family. SDR39U1 subfamily.</text>
</comment>
<feature type="domain" description="DUF1731" evidence="3">
    <location>
        <begin position="253"/>
        <end position="299"/>
    </location>
</feature>
<dbReference type="InterPro" id="IPR001509">
    <property type="entry name" value="Epimerase_deHydtase"/>
</dbReference>
<reference evidence="4 5" key="1">
    <citation type="submission" date="2016-10" db="EMBL/GenBank/DDBJ databases">
        <authorList>
            <person name="de Groot N.N."/>
        </authorList>
    </citation>
    <scope>NUCLEOTIDE SEQUENCE [LARGE SCALE GENOMIC DNA]</scope>
    <source>
        <strain evidence="4 5">DSM 23842</strain>
    </source>
</reference>
<proteinExistence type="inferred from homology"/>
<dbReference type="RefSeq" id="WP_092131197.1">
    <property type="nucleotide sequence ID" value="NZ_FNQK01000001.1"/>
</dbReference>
<dbReference type="STRING" id="283786.SAMN04487990_101170"/>
<gene>
    <name evidence="4" type="ORF">SAMN04487990_101170</name>
</gene>
<protein>
    <recommendedName>
        <fullName evidence="6">TIGR01777 family protein</fullName>
    </recommendedName>
</protein>
<name>A0A1H3VHJ1_BIZPA</name>
<feature type="domain" description="NAD-dependent epimerase/dehydratase" evidence="2">
    <location>
        <begin position="3"/>
        <end position="125"/>
    </location>
</feature>
<dbReference type="InterPro" id="IPR036291">
    <property type="entry name" value="NAD(P)-bd_dom_sf"/>
</dbReference>
<organism evidence="4 5">
    <name type="scientific">Bizionia paragorgiae</name>
    <dbReference type="NCBI Taxonomy" id="283786"/>
    <lineage>
        <taxon>Bacteria</taxon>
        <taxon>Pseudomonadati</taxon>
        <taxon>Bacteroidota</taxon>
        <taxon>Flavobacteriia</taxon>
        <taxon>Flavobacteriales</taxon>
        <taxon>Flavobacteriaceae</taxon>
        <taxon>Bizionia</taxon>
    </lineage>
</organism>
<evidence type="ECO:0000256" key="1">
    <source>
        <dbReference type="ARBA" id="ARBA00009353"/>
    </source>
</evidence>
<evidence type="ECO:0000313" key="5">
    <source>
        <dbReference type="Proteomes" id="UP000198846"/>
    </source>
</evidence>
<keyword evidence="5" id="KW-1185">Reference proteome</keyword>
<sequence length="300" mass="33246">MRVLITGATGLIGSEIVKQCHDKGISVNYLTTSASKISTKESYRGFLWNPNTDEIDENCLKGVDTIIHLVGASISKRWTAKQKQISIDSRTKTTALLYKTLANNSHGVKHVVSASAIGIYPDSLTNYYTEAEQEVSDSFLGQVVSLWEKAVDTFSNLDITVSKVRIGLVLSNDGGAFPELKKPIKYGLGGNMGSGEQWNSWIHIHDLARLFLYVTQFKLEGVYNGVAPNPKTNEDITKAIANKLDAPLFLPNIPKFVMKLVLGEMHILLFESQRVCSKKIENKGFHFKYHNLNSALNALL</sequence>